<dbReference type="RefSeq" id="WP_284031786.1">
    <property type="nucleotide sequence ID" value="NZ_CP126154.1"/>
</dbReference>
<feature type="domain" description="DUF7845" evidence="2">
    <location>
        <begin position="106"/>
        <end position="361"/>
    </location>
</feature>
<dbReference type="GeneID" id="81126709"/>
<gene>
    <name evidence="3" type="ORF">ACFQL9_00365</name>
</gene>
<dbReference type="Gene3D" id="1.10.10.10">
    <property type="entry name" value="Winged helix-like DNA-binding domain superfamily/Winged helix DNA-binding domain"/>
    <property type="match status" value="1"/>
</dbReference>
<feature type="region of interest" description="Disordered" evidence="1">
    <location>
        <begin position="473"/>
        <end position="523"/>
    </location>
</feature>
<dbReference type="InterPro" id="IPR036388">
    <property type="entry name" value="WH-like_DNA-bd_sf"/>
</dbReference>
<evidence type="ECO:0000256" key="1">
    <source>
        <dbReference type="SAM" id="MobiDB-lite"/>
    </source>
</evidence>
<dbReference type="Proteomes" id="UP001596461">
    <property type="component" value="Unassembled WGS sequence"/>
</dbReference>
<feature type="compositionally biased region" description="Basic and acidic residues" evidence="1">
    <location>
        <begin position="473"/>
        <end position="498"/>
    </location>
</feature>
<evidence type="ECO:0000313" key="4">
    <source>
        <dbReference type="Proteomes" id="UP001596461"/>
    </source>
</evidence>
<reference evidence="3 4" key="1">
    <citation type="journal article" date="2019" name="Int. J. Syst. Evol. Microbiol.">
        <title>The Global Catalogue of Microorganisms (GCM) 10K type strain sequencing project: providing services to taxonomists for standard genome sequencing and annotation.</title>
        <authorList>
            <consortium name="The Broad Institute Genomics Platform"/>
            <consortium name="The Broad Institute Genome Sequencing Center for Infectious Disease"/>
            <person name="Wu L."/>
            <person name="Ma J."/>
        </authorList>
    </citation>
    <scope>NUCLEOTIDE SEQUENCE [LARGE SCALE GENOMIC DNA]</scope>
    <source>
        <strain evidence="3 4">DT31</strain>
    </source>
</reference>
<dbReference type="InterPro" id="IPR057167">
    <property type="entry name" value="DUF7845"/>
</dbReference>
<proteinExistence type="predicted"/>
<dbReference type="InterPro" id="IPR036390">
    <property type="entry name" value="WH_DNA-bd_sf"/>
</dbReference>
<accession>A0ABD5W9A0</accession>
<dbReference type="EMBL" id="JBHTAH010000001">
    <property type="protein sequence ID" value="MFC7068080.1"/>
    <property type="molecule type" value="Genomic_DNA"/>
</dbReference>
<dbReference type="SUPFAM" id="SSF46785">
    <property type="entry name" value="Winged helix' DNA-binding domain"/>
    <property type="match status" value="1"/>
</dbReference>
<organism evidence="3 4">
    <name type="scientific">Halobaculum lipolyticum</name>
    <dbReference type="NCBI Taxonomy" id="3032001"/>
    <lineage>
        <taxon>Archaea</taxon>
        <taxon>Methanobacteriati</taxon>
        <taxon>Methanobacteriota</taxon>
        <taxon>Stenosarchaea group</taxon>
        <taxon>Halobacteria</taxon>
        <taxon>Halobacteriales</taxon>
        <taxon>Haloferacaceae</taxon>
        <taxon>Halobaculum</taxon>
    </lineage>
</organism>
<name>A0ABD5W9A0_9EURY</name>
<dbReference type="CDD" id="cd00090">
    <property type="entry name" value="HTH_ARSR"/>
    <property type="match status" value="1"/>
</dbReference>
<evidence type="ECO:0000313" key="3">
    <source>
        <dbReference type="EMBL" id="MFC7068080.1"/>
    </source>
</evidence>
<dbReference type="InterPro" id="IPR011991">
    <property type="entry name" value="ArsR-like_HTH"/>
</dbReference>
<feature type="region of interest" description="Disordered" evidence="1">
    <location>
        <begin position="1"/>
        <end position="38"/>
    </location>
</feature>
<protein>
    <submittedName>
        <fullName evidence="3">Transcriptional regulator</fullName>
    </submittedName>
</protein>
<dbReference type="Pfam" id="PF25227">
    <property type="entry name" value="DUF7845"/>
    <property type="match status" value="1"/>
</dbReference>
<sequence>MSFETESFAATPGGDDEAGSLPVSSVEDVAPEPRAHGASVANVLNDLAPSDADAPGGQRDTLYADAVRYWRENVESNENEPYPATEFSAEWLPETSGEWVLLVKSSGWKAGTGYGDDYSQYYEQHIMLRERVETDDGMELRKPPLALHVEVMPQYRDLVFKSGDPLECPYGEGTRVVCWTTWAESGSEVERRMYDAIRAVYGDDSLDVTRDRNPDSRRVQKAEAHYRFDREKKGAVVETVEQSKDLVAWGGNSEIDAHQKRVQEGWLEARVESDRWDLLGFADVNFATELKIYQITDWHKRPPSDPFAHPKIEASFAGADGKLPHVSEWDDALDHLRTLVATHAHWAGVERADLVSDDFFDGAGAAEWDYQRPTGRREHLRQRYQEVATEVYREALKDSTVAVYDILRVIATETGATYDMLEDRTGLARSTIRYHVARLAREGVVKRLGNPVLVVFVSRDLLERSREILDRARPGRTADDMREDAEDRREDREARDESSETDDDSDAATGDEAAPQRDEFAYLGDVPETIRDVAVAVYDGRLGDEDVRIRERRLREAPG</sequence>
<keyword evidence="4" id="KW-1185">Reference proteome</keyword>
<evidence type="ECO:0000259" key="2">
    <source>
        <dbReference type="Pfam" id="PF25227"/>
    </source>
</evidence>
<dbReference type="AlphaFoldDB" id="A0ABD5W9A0"/>
<comment type="caution">
    <text evidence="3">The sequence shown here is derived from an EMBL/GenBank/DDBJ whole genome shotgun (WGS) entry which is preliminary data.</text>
</comment>